<evidence type="ECO:0000313" key="2">
    <source>
        <dbReference type="EMBL" id="MCQ4770525.1"/>
    </source>
</evidence>
<gene>
    <name evidence="2" type="ORF">NE579_08615</name>
</gene>
<reference evidence="2" key="1">
    <citation type="submission" date="2022-06" db="EMBL/GenBank/DDBJ databases">
        <title>Isolation of gut microbiota from human fecal samples.</title>
        <authorList>
            <person name="Pamer E.G."/>
            <person name="Barat B."/>
            <person name="Waligurski E."/>
            <person name="Medina S."/>
            <person name="Paddock L."/>
            <person name="Mostad J."/>
        </authorList>
    </citation>
    <scope>NUCLEOTIDE SEQUENCE</scope>
    <source>
        <strain evidence="2">DFI.9.91</strain>
    </source>
</reference>
<dbReference type="GO" id="GO:0003677">
    <property type="term" value="F:DNA binding"/>
    <property type="evidence" value="ECO:0007669"/>
    <property type="project" value="InterPro"/>
</dbReference>
<feature type="domain" description="HTH cro/C1-type" evidence="1">
    <location>
        <begin position="20"/>
        <end position="75"/>
    </location>
</feature>
<dbReference type="RefSeq" id="WP_256303961.1">
    <property type="nucleotide sequence ID" value="NZ_JANFYS010000016.1"/>
</dbReference>
<accession>A0AAW5JTN2</accession>
<evidence type="ECO:0000313" key="3">
    <source>
        <dbReference type="Proteomes" id="UP001204562"/>
    </source>
</evidence>
<organism evidence="2 3">
    <name type="scientific">Intestinimonas massiliensis</name>
    <name type="common">ex Afouda et al. 2020</name>
    <dbReference type="NCBI Taxonomy" id="1673721"/>
    <lineage>
        <taxon>Bacteria</taxon>
        <taxon>Bacillati</taxon>
        <taxon>Bacillota</taxon>
        <taxon>Clostridia</taxon>
        <taxon>Eubacteriales</taxon>
        <taxon>Intestinimonas</taxon>
    </lineage>
</organism>
<name>A0AAW5JTN2_9FIRM</name>
<dbReference type="AlphaFoldDB" id="A0AAW5JTN2"/>
<comment type="caution">
    <text evidence="2">The sequence shown here is derived from an EMBL/GenBank/DDBJ whole genome shotgun (WGS) entry which is preliminary data.</text>
</comment>
<dbReference type="CDD" id="cd00093">
    <property type="entry name" value="HTH_XRE"/>
    <property type="match status" value="1"/>
</dbReference>
<dbReference type="Gene3D" id="1.10.260.40">
    <property type="entry name" value="lambda repressor-like DNA-binding domains"/>
    <property type="match status" value="1"/>
</dbReference>
<dbReference type="EMBL" id="JANFYS010000016">
    <property type="protein sequence ID" value="MCQ4770525.1"/>
    <property type="molecule type" value="Genomic_DNA"/>
</dbReference>
<dbReference type="InterPro" id="IPR010982">
    <property type="entry name" value="Lambda_DNA-bd_dom_sf"/>
</dbReference>
<sequence>MSRGKYNPDGGRESGLAGRIQQIIRESGVKQVEFAQSLGISANYVYLLTSGRKTAISETLARLIERVYGYPADWVLQGEEGGGRPVHGLQAEVLQRVERMSEPELRAVADFIRSMERPPSQE</sequence>
<dbReference type="Proteomes" id="UP001204562">
    <property type="component" value="Unassembled WGS sequence"/>
</dbReference>
<dbReference type="Pfam" id="PF01381">
    <property type="entry name" value="HTH_3"/>
    <property type="match status" value="1"/>
</dbReference>
<proteinExistence type="predicted"/>
<dbReference type="SMART" id="SM00530">
    <property type="entry name" value="HTH_XRE"/>
    <property type="match status" value="1"/>
</dbReference>
<evidence type="ECO:0000259" key="1">
    <source>
        <dbReference type="PROSITE" id="PS50943"/>
    </source>
</evidence>
<dbReference type="SUPFAM" id="SSF47413">
    <property type="entry name" value="lambda repressor-like DNA-binding domains"/>
    <property type="match status" value="1"/>
</dbReference>
<protein>
    <submittedName>
        <fullName evidence="2">Helix-turn-helix domain-containing protein</fullName>
    </submittedName>
</protein>
<dbReference type="InterPro" id="IPR001387">
    <property type="entry name" value="Cro/C1-type_HTH"/>
</dbReference>
<dbReference type="PROSITE" id="PS50943">
    <property type="entry name" value="HTH_CROC1"/>
    <property type="match status" value="1"/>
</dbReference>